<protein>
    <recommendedName>
        <fullName evidence="2">AraC family transcriptional regulator</fullName>
    </recommendedName>
</protein>
<reference evidence="1" key="1">
    <citation type="submission" date="2018-06" db="EMBL/GenBank/DDBJ databases">
        <authorList>
            <person name="Zhirakovskaya E."/>
        </authorList>
    </citation>
    <scope>NUCLEOTIDE SEQUENCE</scope>
</reference>
<name>A0A3B0ZT88_9ZZZZ</name>
<organism evidence="1">
    <name type="scientific">hydrothermal vent metagenome</name>
    <dbReference type="NCBI Taxonomy" id="652676"/>
    <lineage>
        <taxon>unclassified sequences</taxon>
        <taxon>metagenomes</taxon>
        <taxon>ecological metagenomes</taxon>
    </lineage>
</organism>
<evidence type="ECO:0008006" key="2">
    <source>
        <dbReference type="Google" id="ProtNLM"/>
    </source>
</evidence>
<proteinExistence type="predicted"/>
<gene>
    <name evidence="1" type="ORF">MNBD_GAMMA22-1044</name>
</gene>
<sequence length="189" mass="21957">MKFMDLLKNRLLLPLFILFLIISGINLSSNAVAEQKPIQLTDENLDSAIQSLKQEVLDINNDLSILENDFLFPINARITIFVSLDTNEDFDLKSVQIKLDEKIIANHIYSERELKSLRRGGVQRLYINSLEPGEHELVVNYIGQGRNARQFRRASVQNFTKNNNPQYVELKLSQKNSRRQPEFLLKVWE</sequence>
<dbReference type="EMBL" id="UOFS01000029">
    <property type="protein sequence ID" value="VAW96698.1"/>
    <property type="molecule type" value="Genomic_DNA"/>
</dbReference>
<dbReference type="AlphaFoldDB" id="A0A3B0ZT88"/>
<evidence type="ECO:0000313" key="1">
    <source>
        <dbReference type="EMBL" id="VAW96698.1"/>
    </source>
</evidence>
<accession>A0A3B0ZT88</accession>